<feature type="domain" description="Sodium/calcium exchanger membrane region" evidence="6">
    <location>
        <begin position="165"/>
        <end position="304"/>
    </location>
</feature>
<dbReference type="InterPro" id="IPR004837">
    <property type="entry name" value="NaCa_Exmemb"/>
</dbReference>
<evidence type="ECO:0000256" key="4">
    <source>
        <dbReference type="ARBA" id="ARBA00023136"/>
    </source>
</evidence>
<keyword evidence="3 5" id="KW-1133">Transmembrane helix</keyword>
<feature type="transmembrane region" description="Helical" evidence="5">
    <location>
        <begin position="227"/>
        <end position="250"/>
    </location>
</feature>
<dbReference type="AlphaFoldDB" id="A0A8T4C709"/>
<dbReference type="GO" id="GO:0005886">
    <property type="term" value="C:plasma membrane"/>
    <property type="evidence" value="ECO:0007669"/>
    <property type="project" value="TreeGrafter"/>
</dbReference>
<feature type="transmembrane region" description="Helical" evidence="5">
    <location>
        <begin position="100"/>
        <end position="119"/>
    </location>
</feature>
<accession>A0A8T4C709</accession>
<dbReference type="GO" id="GO:0005262">
    <property type="term" value="F:calcium channel activity"/>
    <property type="evidence" value="ECO:0007669"/>
    <property type="project" value="TreeGrafter"/>
</dbReference>
<evidence type="ECO:0000256" key="3">
    <source>
        <dbReference type="ARBA" id="ARBA00022989"/>
    </source>
</evidence>
<dbReference type="GO" id="GO:0008273">
    <property type="term" value="F:calcium, potassium:sodium antiporter activity"/>
    <property type="evidence" value="ECO:0007669"/>
    <property type="project" value="TreeGrafter"/>
</dbReference>
<dbReference type="Pfam" id="PF01699">
    <property type="entry name" value="Na_Ca_ex"/>
    <property type="match status" value="2"/>
</dbReference>
<dbReference type="PANTHER" id="PTHR10846:SF8">
    <property type="entry name" value="INNER MEMBRANE PROTEIN YRBG"/>
    <property type="match status" value="1"/>
</dbReference>
<feature type="domain" description="Sodium/calcium exchanger membrane region" evidence="6">
    <location>
        <begin position="4"/>
        <end position="143"/>
    </location>
</feature>
<dbReference type="InterPro" id="IPR004481">
    <property type="entry name" value="K/Na/Ca-exchanger"/>
</dbReference>
<feature type="transmembrane region" description="Helical" evidence="5">
    <location>
        <begin position="290"/>
        <end position="309"/>
    </location>
</feature>
<protein>
    <submittedName>
        <fullName evidence="7">Sodium:calcium antiporter</fullName>
    </submittedName>
</protein>
<evidence type="ECO:0000259" key="6">
    <source>
        <dbReference type="Pfam" id="PF01699"/>
    </source>
</evidence>
<gene>
    <name evidence="7" type="ORF">FJY86_03415</name>
</gene>
<name>A0A8T4C709_9ARCH</name>
<evidence type="ECO:0000313" key="7">
    <source>
        <dbReference type="EMBL" id="MBM3282362.1"/>
    </source>
</evidence>
<dbReference type="PANTHER" id="PTHR10846">
    <property type="entry name" value="SODIUM/POTASSIUM/CALCIUM EXCHANGER"/>
    <property type="match status" value="1"/>
</dbReference>
<dbReference type="Gene3D" id="1.20.1420.30">
    <property type="entry name" value="NCX, central ion-binding region"/>
    <property type="match status" value="1"/>
</dbReference>
<sequence>MMEYIIFGAALFVLVQTSRWTIDSSIRLSDHFGISKLAFGFVVVAVFVSLPDLMVGTISALAGKPALGVGGALGSTVANICLVIGVATAFRKVKITRKHVLDSAEMLLLISLIPLTLLVNTTAHTGEGLILLSVFLFYVFFVMKEKLPAPKDEIVRQKDVGKISVTFAIGMMGVLISSHYLVDAAIKIAMQLHIDEGIIGLTLVSFGTTLPELIINFTAVRRGEVSLAIGEILGSSVMNLTLVLGSVFAFSKDAIAFSPFILPVVFIVMANSMLVYYFIKHGGVGRVQGIIFLSMYVLFLFLQVAVQIIQ</sequence>
<feature type="transmembrane region" description="Helical" evidence="5">
    <location>
        <begin position="197"/>
        <end position="215"/>
    </location>
</feature>
<feature type="transmembrane region" description="Helical" evidence="5">
    <location>
        <begin position="256"/>
        <end position="278"/>
    </location>
</feature>
<feature type="transmembrane region" description="Helical" evidence="5">
    <location>
        <begin position="34"/>
        <end position="54"/>
    </location>
</feature>
<comment type="caution">
    <text evidence="7">The sequence shown here is derived from an EMBL/GenBank/DDBJ whole genome shotgun (WGS) entry which is preliminary data.</text>
</comment>
<evidence type="ECO:0000313" key="8">
    <source>
        <dbReference type="Proteomes" id="UP000774699"/>
    </source>
</evidence>
<comment type="subcellular location">
    <subcellularLocation>
        <location evidence="1">Membrane</location>
        <topology evidence="1">Multi-pass membrane protein</topology>
    </subcellularLocation>
</comment>
<organism evidence="7 8">
    <name type="scientific">Candidatus Iainarchaeum sp</name>
    <dbReference type="NCBI Taxonomy" id="3101447"/>
    <lineage>
        <taxon>Archaea</taxon>
        <taxon>Candidatus Iainarchaeota</taxon>
        <taxon>Candidatus Iainarchaeia</taxon>
        <taxon>Candidatus Iainarchaeales</taxon>
        <taxon>Candidatus Iainarchaeaceae</taxon>
        <taxon>Candidatus Iainarchaeum</taxon>
    </lineage>
</organism>
<feature type="transmembrane region" description="Helical" evidence="5">
    <location>
        <begin position="66"/>
        <end position="88"/>
    </location>
</feature>
<feature type="transmembrane region" description="Helical" evidence="5">
    <location>
        <begin position="6"/>
        <end position="22"/>
    </location>
</feature>
<dbReference type="GO" id="GO:0006874">
    <property type="term" value="P:intracellular calcium ion homeostasis"/>
    <property type="evidence" value="ECO:0007669"/>
    <property type="project" value="TreeGrafter"/>
</dbReference>
<evidence type="ECO:0000256" key="5">
    <source>
        <dbReference type="SAM" id="Phobius"/>
    </source>
</evidence>
<feature type="transmembrane region" description="Helical" evidence="5">
    <location>
        <begin position="163"/>
        <end position="182"/>
    </location>
</feature>
<evidence type="ECO:0000256" key="1">
    <source>
        <dbReference type="ARBA" id="ARBA00004141"/>
    </source>
</evidence>
<dbReference type="InterPro" id="IPR044880">
    <property type="entry name" value="NCX_ion-bd_dom_sf"/>
</dbReference>
<keyword evidence="4 5" id="KW-0472">Membrane</keyword>
<keyword evidence="2 5" id="KW-0812">Transmembrane</keyword>
<reference evidence="7" key="1">
    <citation type="submission" date="2019-03" db="EMBL/GenBank/DDBJ databases">
        <title>Lake Tanganyika Metagenome-Assembled Genomes (MAGs).</title>
        <authorList>
            <person name="Tran P."/>
        </authorList>
    </citation>
    <scope>NUCLEOTIDE SEQUENCE</scope>
    <source>
        <strain evidence="7">M_DeepCast_50m_m2_156</strain>
    </source>
</reference>
<dbReference type="Proteomes" id="UP000774699">
    <property type="component" value="Unassembled WGS sequence"/>
</dbReference>
<evidence type="ECO:0000256" key="2">
    <source>
        <dbReference type="ARBA" id="ARBA00022692"/>
    </source>
</evidence>
<dbReference type="EMBL" id="VGJJ01000026">
    <property type="protein sequence ID" value="MBM3282362.1"/>
    <property type="molecule type" value="Genomic_DNA"/>
</dbReference>
<proteinExistence type="predicted"/>